<name>A0ABT3G2T1_9BACT</name>
<organism evidence="2 3">
    <name type="scientific">Luteolibacter rhizosphaerae</name>
    <dbReference type="NCBI Taxonomy" id="2989719"/>
    <lineage>
        <taxon>Bacteria</taxon>
        <taxon>Pseudomonadati</taxon>
        <taxon>Verrucomicrobiota</taxon>
        <taxon>Verrucomicrobiia</taxon>
        <taxon>Verrucomicrobiales</taxon>
        <taxon>Verrucomicrobiaceae</taxon>
        <taxon>Luteolibacter</taxon>
    </lineage>
</organism>
<dbReference type="RefSeq" id="WP_264513661.1">
    <property type="nucleotide sequence ID" value="NZ_JAPDDR010000005.1"/>
</dbReference>
<keyword evidence="3" id="KW-1185">Reference proteome</keyword>
<dbReference type="Proteomes" id="UP001165653">
    <property type="component" value="Unassembled WGS sequence"/>
</dbReference>
<proteinExistence type="predicted"/>
<dbReference type="EMBL" id="JAPDDR010000005">
    <property type="protein sequence ID" value="MCW1914155.1"/>
    <property type="molecule type" value="Genomic_DNA"/>
</dbReference>
<evidence type="ECO:0000256" key="1">
    <source>
        <dbReference type="SAM" id="Phobius"/>
    </source>
</evidence>
<feature type="transmembrane region" description="Helical" evidence="1">
    <location>
        <begin position="113"/>
        <end position="136"/>
    </location>
</feature>
<evidence type="ECO:0000313" key="2">
    <source>
        <dbReference type="EMBL" id="MCW1914155.1"/>
    </source>
</evidence>
<evidence type="ECO:0000313" key="3">
    <source>
        <dbReference type="Proteomes" id="UP001165653"/>
    </source>
</evidence>
<reference evidence="2" key="1">
    <citation type="submission" date="2022-10" db="EMBL/GenBank/DDBJ databases">
        <title>Luteolibacter sp. GHJ8, whole genome shotgun sequencing project.</title>
        <authorList>
            <person name="Zhao G."/>
            <person name="Shen L."/>
        </authorList>
    </citation>
    <scope>NUCLEOTIDE SEQUENCE</scope>
    <source>
        <strain evidence="2">GHJ8</strain>
    </source>
</reference>
<accession>A0ABT3G2T1</accession>
<sequence>MNRRRLAIILLTLALVLFVAFHFLPWNNDRHSMPGWEVWRYVSRIPRSAGDLKDLLPTTGFFTSSLILVASPLLVPVFETSRLARNLVLVMSGLALIGVTGFLLYVAANFGRFLAGSGMICMMLAQALHLAGMVVVKPRPKPSTSRV</sequence>
<gene>
    <name evidence="2" type="ORF">OJ996_11245</name>
</gene>
<protein>
    <submittedName>
        <fullName evidence="2">Uncharacterized protein</fullName>
    </submittedName>
</protein>
<feature type="transmembrane region" description="Helical" evidence="1">
    <location>
        <begin position="55"/>
        <end position="75"/>
    </location>
</feature>
<keyword evidence="1" id="KW-0472">Membrane</keyword>
<comment type="caution">
    <text evidence="2">The sequence shown here is derived from an EMBL/GenBank/DDBJ whole genome shotgun (WGS) entry which is preliminary data.</text>
</comment>
<keyword evidence="1" id="KW-1133">Transmembrane helix</keyword>
<feature type="transmembrane region" description="Helical" evidence="1">
    <location>
        <begin position="87"/>
        <end position="107"/>
    </location>
</feature>
<keyword evidence="1" id="KW-0812">Transmembrane</keyword>
<feature type="transmembrane region" description="Helical" evidence="1">
    <location>
        <begin position="7"/>
        <end position="26"/>
    </location>
</feature>